<organism evidence="1">
    <name type="scientific">termite gut metagenome</name>
    <dbReference type="NCBI Taxonomy" id="433724"/>
    <lineage>
        <taxon>unclassified sequences</taxon>
        <taxon>metagenomes</taxon>
        <taxon>organismal metagenomes</taxon>
    </lineage>
</organism>
<name>A0A5J4RAX6_9ZZZZ</name>
<protein>
    <submittedName>
        <fullName evidence="1">Uncharacterized protein</fullName>
    </submittedName>
</protein>
<dbReference type="EMBL" id="SNRY01001581">
    <property type="protein sequence ID" value="KAA6329883.1"/>
    <property type="molecule type" value="Genomic_DNA"/>
</dbReference>
<proteinExistence type="predicted"/>
<gene>
    <name evidence="1" type="ORF">EZS27_021351</name>
</gene>
<sequence>MRLENPLQIKQSTGIKRLKNDKIDSRDIALHAYRFQDKAKCFHLPDKVLKSSTPFRD</sequence>
<reference evidence="1" key="1">
    <citation type="submission" date="2019-03" db="EMBL/GenBank/DDBJ databases">
        <title>Single cell metagenomics reveals metabolic interactions within the superorganism composed of flagellate Streblomastix strix and complex community of Bacteroidetes bacteria on its surface.</title>
        <authorList>
            <person name="Treitli S.C."/>
            <person name="Kolisko M."/>
            <person name="Husnik F."/>
            <person name="Keeling P."/>
            <person name="Hampl V."/>
        </authorList>
    </citation>
    <scope>NUCLEOTIDE SEQUENCE</scope>
    <source>
        <strain evidence="1">STM</strain>
    </source>
</reference>
<evidence type="ECO:0000313" key="1">
    <source>
        <dbReference type="EMBL" id="KAA6329883.1"/>
    </source>
</evidence>
<accession>A0A5J4RAX6</accession>
<comment type="caution">
    <text evidence="1">The sequence shown here is derived from an EMBL/GenBank/DDBJ whole genome shotgun (WGS) entry which is preliminary data.</text>
</comment>
<dbReference type="AlphaFoldDB" id="A0A5J4RAX6"/>